<evidence type="ECO:0000313" key="3">
    <source>
        <dbReference type="Proteomes" id="UP001085076"/>
    </source>
</evidence>
<gene>
    <name evidence="2" type="ORF">J5N97_023096</name>
</gene>
<evidence type="ECO:0000313" key="2">
    <source>
        <dbReference type="EMBL" id="KAJ0970219.1"/>
    </source>
</evidence>
<feature type="compositionally biased region" description="Polar residues" evidence="1">
    <location>
        <begin position="57"/>
        <end position="71"/>
    </location>
</feature>
<reference evidence="2" key="2">
    <citation type="journal article" date="2022" name="Hortic Res">
        <title>The genome of Dioscorea zingiberensis sheds light on the biosynthesis, origin and evolution of the medicinally important diosgenin saponins.</title>
        <authorList>
            <person name="Li Y."/>
            <person name="Tan C."/>
            <person name="Li Z."/>
            <person name="Guo J."/>
            <person name="Li S."/>
            <person name="Chen X."/>
            <person name="Wang C."/>
            <person name="Dai X."/>
            <person name="Yang H."/>
            <person name="Song W."/>
            <person name="Hou L."/>
            <person name="Xu J."/>
            <person name="Tong Z."/>
            <person name="Xu A."/>
            <person name="Yuan X."/>
            <person name="Wang W."/>
            <person name="Yang Q."/>
            <person name="Chen L."/>
            <person name="Sun Z."/>
            <person name="Wang K."/>
            <person name="Pan B."/>
            <person name="Chen J."/>
            <person name="Bao Y."/>
            <person name="Liu F."/>
            <person name="Qi X."/>
            <person name="Gang D.R."/>
            <person name="Wen J."/>
            <person name="Li J."/>
        </authorList>
    </citation>
    <scope>NUCLEOTIDE SEQUENCE</scope>
    <source>
        <strain evidence="2">Dzin_1.0</strain>
    </source>
</reference>
<reference evidence="2" key="1">
    <citation type="submission" date="2021-03" db="EMBL/GenBank/DDBJ databases">
        <authorList>
            <person name="Li Z."/>
            <person name="Yang C."/>
        </authorList>
    </citation>
    <scope>NUCLEOTIDE SEQUENCE</scope>
    <source>
        <strain evidence="2">Dzin_1.0</strain>
        <tissue evidence="2">Leaf</tissue>
    </source>
</reference>
<feature type="compositionally biased region" description="Basic residues" evidence="1">
    <location>
        <begin position="32"/>
        <end position="42"/>
    </location>
</feature>
<feature type="region of interest" description="Disordered" evidence="1">
    <location>
        <begin position="1"/>
        <end position="99"/>
    </location>
</feature>
<feature type="compositionally biased region" description="Acidic residues" evidence="1">
    <location>
        <begin position="140"/>
        <end position="149"/>
    </location>
</feature>
<protein>
    <submittedName>
        <fullName evidence="2">Uncharacterized protein</fullName>
    </submittedName>
</protein>
<dbReference type="EMBL" id="JAGGNH010000006">
    <property type="protein sequence ID" value="KAJ0970219.1"/>
    <property type="molecule type" value="Genomic_DNA"/>
</dbReference>
<name>A0A9D5HB90_9LILI</name>
<feature type="compositionally biased region" description="Basic and acidic residues" evidence="1">
    <location>
        <begin position="126"/>
        <end position="139"/>
    </location>
</feature>
<feature type="compositionally biased region" description="Basic and acidic residues" evidence="1">
    <location>
        <begin position="1"/>
        <end position="17"/>
    </location>
</feature>
<proteinExistence type="predicted"/>
<evidence type="ECO:0000256" key="1">
    <source>
        <dbReference type="SAM" id="MobiDB-lite"/>
    </source>
</evidence>
<feature type="compositionally biased region" description="Polar residues" evidence="1">
    <location>
        <begin position="177"/>
        <end position="188"/>
    </location>
</feature>
<keyword evidence="3" id="KW-1185">Reference proteome</keyword>
<dbReference type="AlphaFoldDB" id="A0A9D5HB90"/>
<sequence>MTTHEPEGRGPRDRSRDGIATLASTSSNPRAPSRRPRTHHHDLRPPPTGRISPPTEPQETSSTNGGPNQLHPTGLITSLGVEGSGLATPPRDLSQFHPADQRGYSEQNLMDHVTLVHSVTKTLEENERLNLMDKEGSHQDEEDGMELEEPPARTSVTEVSGIPPDGWQEAKHGALEQVSSPSHPINST</sequence>
<accession>A0A9D5HB90</accession>
<organism evidence="2 3">
    <name type="scientific">Dioscorea zingiberensis</name>
    <dbReference type="NCBI Taxonomy" id="325984"/>
    <lineage>
        <taxon>Eukaryota</taxon>
        <taxon>Viridiplantae</taxon>
        <taxon>Streptophyta</taxon>
        <taxon>Embryophyta</taxon>
        <taxon>Tracheophyta</taxon>
        <taxon>Spermatophyta</taxon>
        <taxon>Magnoliopsida</taxon>
        <taxon>Liliopsida</taxon>
        <taxon>Dioscoreales</taxon>
        <taxon>Dioscoreaceae</taxon>
        <taxon>Dioscorea</taxon>
    </lineage>
</organism>
<dbReference type="Proteomes" id="UP001085076">
    <property type="component" value="Miscellaneous, Linkage group lg06"/>
</dbReference>
<feature type="region of interest" description="Disordered" evidence="1">
    <location>
        <begin position="126"/>
        <end position="188"/>
    </location>
</feature>
<comment type="caution">
    <text evidence="2">The sequence shown here is derived from an EMBL/GenBank/DDBJ whole genome shotgun (WGS) entry which is preliminary data.</text>
</comment>